<accession>A0A2U8I5J6</accession>
<evidence type="ECO:0000256" key="4">
    <source>
        <dbReference type="ARBA" id="ARBA00022801"/>
    </source>
</evidence>
<dbReference type="Pfam" id="PF05925">
    <property type="entry name" value="IpgD"/>
    <property type="match status" value="1"/>
</dbReference>
<sequence length="352" mass="39696">MKNQLEVWQDLQSLSQAGKLTLPMDIKRSGQPQDIPIELDLCAFNFGVNQGAFLKGASNVIGGWAGVENMNKVALEKINNRVDAHLKQGDKIIEELPTLITEEFTKLIEEIYTLVDDKHIVKKDVGSEKIEEFISTWPKGIKEIKGIFKNPLSQEPDKLKAFESDLSGLQTILENIKKSSKDSKVKDKFELVLESVGKIKNTLESVQKLVLIRKLARQINQIWQEKSYQSMGNEPYKMPSRLALLTYWLDGVAMWNCRSGKDRTGMLDAEAKFLAFYVHTFGDIPEPDTLLSEELNYMKQQFLLNSGNLEMQALNTGGLEGYKTEGVPAIDPLRNRPIFPAYRTGLSSQARG</sequence>
<dbReference type="AlphaFoldDB" id="A0A2U8I5J6"/>
<keyword evidence="3" id="KW-0964">Secreted</keyword>
<dbReference type="InterPro" id="IPR008108">
    <property type="entry name" value="IpgD/SopB"/>
</dbReference>
<keyword evidence="7" id="KW-1185">Reference proteome</keyword>
<keyword evidence="4" id="KW-0378">Hydrolase</keyword>
<organism evidence="6 7">
    <name type="scientific">Candidatus Fukatsuia symbiotica</name>
    <dbReference type="NCBI Taxonomy" id="1878942"/>
    <lineage>
        <taxon>Bacteria</taxon>
        <taxon>Pseudomonadati</taxon>
        <taxon>Pseudomonadota</taxon>
        <taxon>Gammaproteobacteria</taxon>
        <taxon>Enterobacterales</taxon>
        <taxon>Yersiniaceae</taxon>
        <taxon>Candidatus Fukatsuia</taxon>
    </lineage>
</organism>
<evidence type="ECO:0000256" key="5">
    <source>
        <dbReference type="ARBA" id="ARBA00023026"/>
    </source>
</evidence>
<dbReference type="GO" id="GO:0005576">
    <property type="term" value="C:extracellular region"/>
    <property type="evidence" value="ECO:0007669"/>
    <property type="project" value="UniProtKB-SubCell"/>
</dbReference>
<comment type="subcellular location">
    <subcellularLocation>
        <location evidence="1">Secreted</location>
    </subcellularLocation>
</comment>
<protein>
    <submittedName>
        <fullName evidence="6">Uncharacterized protein</fullName>
    </submittedName>
</protein>
<evidence type="ECO:0000256" key="3">
    <source>
        <dbReference type="ARBA" id="ARBA00022525"/>
    </source>
</evidence>
<gene>
    <name evidence="6" type="ORF">CCS41_07775</name>
</gene>
<dbReference type="STRING" id="1878942.GCA_900128755_00723"/>
<name>A0A2U8I5J6_9GAMM</name>
<evidence type="ECO:0000256" key="1">
    <source>
        <dbReference type="ARBA" id="ARBA00004613"/>
    </source>
</evidence>
<evidence type="ECO:0000313" key="7">
    <source>
        <dbReference type="Proteomes" id="UP000261875"/>
    </source>
</evidence>
<dbReference type="GO" id="GO:0016791">
    <property type="term" value="F:phosphatase activity"/>
    <property type="evidence" value="ECO:0007669"/>
    <property type="project" value="InterPro"/>
</dbReference>
<dbReference type="KEGG" id="fsm:CCS41_07775"/>
<evidence type="ECO:0000256" key="2">
    <source>
        <dbReference type="ARBA" id="ARBA00009007"/>
    </source>
</evidence>
<evidence type="ECO:0000313" key="6">
    <source>
        <dbReference type="EMBL" id="AWK14398.1"/>
    </source>
</evidence>
<dbReference type="EMBL" id="CP021659">
    <property type="protein sequence ID" value="AWK14398.1"/>
    <property type="molecule type" value="Genomic_DNA"/>
</dbReference>
<dbReference type="Proteomes" id="UP000261875">
    <property type="component" value="Chromosome"/>
</dbReference>
<proteinExistence type="inferred from homology"/>
<keyword evidence="5" id="KW-0843">Virulence</keyword>
<comment type="similarity">
    <text evidence="2">Belongs to the phosphatase IpgD/SopB family.</text>
</comment>
<reference evidence="6 7" key="1">
    <citation type="submission" date="2017-05" db="EMBL/GenBank/DDBJ databases">
        <title>Genome sequence of Candidatus Fukatsuia symbiotica and Candidatus Hamiltonella defensa from Acyrthosiphon pisum strain 5D.</title>
        <authorList>
            <person name="Patel V.A."/>
            <person name="Chevignon G."/>
            <person name="Russell J.A."/>
            <person name="Oliver K.M."/>
        </authorList>
    </citation>
    <scope>NUCLEOTIDE SEQUENCE [LARGE SCALE GENOMIC DNA]</scope>
    <source>
        <strain evidence="6 7">5D</strain>
    </source>
</reference>